<accession>A0A5J5ISB6</accession>
<comment type="caution">
    <text evidence="1">The sequence shown here is derived from an EMBL/GenBank/DDBJ whole genome shotgun (WGS) entry which is preliminary data.</text>
</comment>
<dbReference type="Gene3D" id="3.40.50.1820">
    <property type="entry name" value="alpha/beta hydrolase"/>
    <property type="match status" value="2"/>
</dbReference>
<dbReference type="InterPro" id="IPR005152">
    <property type="entry name" value="Lipase_secreted"/>
</dbReference>
<name>A0A5J5ISB6_9MICO</name>
<dbReference type="EMBL" id="VYRZ01000001">
    <property type="protein sequence ID" value="KAA9089054.1"/>
    <property type="molecule type" value="Genomic_DNA"/>
</dbReference>
<dbReference type="AlphaFoldDB" id="A0A5J5ISB6"/>
<dbReference type="PIRSF" id="PIRSF029171">
    <property type="entry name" value="Esterase_LipA"/>
    <property type="match status" value="1"/>
</dbReference>
<gene>
    <name evidence="1" type="ORF">F6B42_00665</name>
</gene>
<dbReference type="Pfam" id="PF03583">
    <property type="entry name" value="LIP"/>
    <property type="match status" value="1"/>
</dbReference>
<evidence type="ECO:0000313" key="2">
    <source>
        <dbReference type="Proteomes" id="UP000327039"/>
    </source>
</evidence>
<reference evidence="2" key="1">
    <citation type="submission" date="2019-09" db="EMBL/GenBank/DDBJ databases">
        <title>Mumia zhuanghuii sp. nov. isolated from the intestinal contents of plateau pika (Ochotona curzoniae) in the Qinghai-Tibet plateau of China.</title>
        <authorList>
            <person name="Tian Z."/>
        </authorList>
    </citation>
    <scope>NUCLEOTIDE SEQUENCE [LARGE SCALE GENOMIC DNA]</scope>
    <source>
        <strain evidence="2">DSM 25564</strain>
    </source>
</reference>
<sequence length="402" mass="41796">MRRRRNRSRGPRAWHVVAATVAVLVFVLVLGEGARLVGDAAEREGIDAFYAQPVDAAAGEPGSLIAAEALSGVPFITRAWRILYRSTTAAGDPVAVSGIVVSPAIPPPDGPRTVLAWAHPTTGAARECAPSYGFDPFIGIEGMRMFLDRGYTVVATDYAGMGVAGPDSYLVGGTEGRNVLDAVLAAAAIPDAHAGTDVVVWGHSQGGQAALFAAEEARDYAPGLDVRAVAVAAPAADLTTLMSDHLDDISGVTIGSYAFTAFAETYGGDVPGADLADVLTPAAQGIVPEMNALCLLSDLGELHRIGEPLVGDFTSVDPTTTSPWQQLLSENSAGSRAFDAPLFIAQGLDDQLILPAATEAFVAHERALGIDVTYHTVGWATHSTIAYAALPALELWLDGILD</sequence>
<proteinExistence type="predicted"/>
<evidence type="ECO:0000313" key="1">
    <source>
        <dbReference type="EMBL" id="KAA9089054.1"/>
    </source>
</evidence>
<dbReference type="GO" id="GO:0004806">
    <property type="term" value="F:triacylglycerol lipase activity"/>
    <property type="evidence" value="ECO:0007669"/>
    <property type="project" value="InterPro"/>
</dbReference>
<dbReference type="PANTHER" id="PTHR34853:SF1">
    <property type="entry name" value="LIPASE 5"/>
    <property type="match status" value="1"/>
</dbReference>
<dbReference type="OrthoDB" id="9798122at2"/>
<dbReference type="RefSeq" id="WP_150417674.1">
    <property type="nucleotide sequence ID" value="NZ_VYRZ01000001.1"/>
</dbReference>
<organism evidence="1 2">
    <name type="scientific">Microbacterium radiodurans</name>
    <dbReference type="NCBI Taxonomy" id="661398"/>
    <lineage>
        <taxon>Bacteria</taxon>
        <taxon>Bacillati</taxon>
        <taxon>Actinomycetota</taxon>
        <taxon>Actinomycetes</taxon>
        <taxon>Micrococcales</taxon>
        <taxon>Microbacteriaceae</taxon>
        <taxon>Microbacterium</taxon>
    </lineage>
</organism>
<dbReference type="PANTHER" id="PTHR34853">
    <property type="match status" value="1"/>
</dbReference>
<dbReference type="Proteomes" id="UP000327039">
    <property type="component" value="Unassembled WGS sequence"/>
</dbReference>
<protein>
    <submittedName>
        <fullName evidence="1">Alpha/beta fold hydrolase</fullName>
    </submittedName>
</protein>
<dbReference type="InterPro" id="IPR029058">
    <property type="entry name" value="AB_hydrolase_fold"/>
</dbReference>
<dbReference type="GO" id="GO:0016042">
    <property type="term" value="P:lipid catabolic process"/>
    <property type="evidence" value="ECO:0007669"/>
    <property type="project" value="InterPro"/>
</dbReference>
<keyword evidence="1" id="KW-0378">Hydrolase</keyword>
<keyword evidence="2" id="KW-1185">Reference proteome</keyword>
<dbReference type="SUPFAM" id="SSF53474">
    <property type="entry name" value="alpha/beta-Hydrolases"/>
    <property type="match status" value="1"/>
</dbReference>